<feature type="region of interest" description="Disordered" evidence="1">
    <location>
        <begin position="1"/>
        <end position="30"/>
    </location>
</feature>
<protein>
    <recommendedName>
        <fullName evidence="4">Endonuclease/exonuclease/phosphatase domain-containing protein</fullName>
    </recommendedName>
</protein>
<feature type="region of interest" description="Disordered" evidence="1">
    <location>
        <begin position="292"/>
        <end position="314"/>
    </location>
</feature>
<evidence type="ECO:0000313" key="3">
    <source>
        <dbReference type="Proteomes" id="UP000241890"/>
    </source>
</evidence>
<comment type="caution">
    <text evidence="2">The sequence shown here is derived from an EMBL/GenBank/DDBJ whole genome shotgun (WGS) entry which is preliminary data.</text>
</comment>
<name>A0A2R5GY31_9STRA</name>
<evidence type="ECO:0008006" key="4">
    <source>
        <dbReference type="Google" id="ProtNLM"/>
    </source>
</evidence>
<keyword evidence="3" id="KW-1185">Reference proteome</keyword>
<gene>
    <name evidence="2" type="ORF">FCC1311_114522</name>
</gene>
<dbReference type="SUPFAM" id="SSF56219">
    <property type="entry name" value="DNase I-like"/>
    <property type="match status" value="1"/>
</dbReference>
<accession>A0A2R5GY31</accession>
<organism evidence="2 3">
    <name type="scientific">Hondaea fermentalgiana</name>
    <dbReference type="NCBI Taxonomy" id="2315210"/>
    <lineage>
        <taxon>Eukaryota</taxon>
        <taxon>Sar</taxon>
        <taxon>Stramenopiles</taxon>
        <taxon>Bigyra</taxon>
        <taxon>Labyrinthulomycetes</taxon>
        <taxon>Thraustochytrida</taxon>
        <taxon>Thraustochytriidae</taxon>
        <taxon>Hondaea</taxon>
    </lineage>
</organism>
<dbReference type="AlphaFoldDB" id="A0A2R5GY31"/>
<proteinExistence type="predicted"/>
<dbReference type="EMBL" id="BEYU01000468">
    <property type="protein sequence ID" value="GBG35229.1"/>
    <property type="molecule type" value="Genomic_DNA"/>
</dbReference>
<dbReference type="InParanoid" id="A0A2R5GY31"/>
<feature type="non-terminal residue" evidence="2">
    <location>
        <position position="1"/>
    </location>
</feature>
<dbReference type="Proteomes" id="UP000241890">
    <property type="component" value="Unassembled WGS sequence"/>
</dbReference>
<evidence type="ECO:0000313" key="2">
    <source>
        <dbReference type="EMBL" id="GBG35229.1"/>
    </source>
</evidence>
<dbReference type="Gene3D" id="3.60.10.10">
    <property type="entry name" value="Endonuclease/exonuclease/phosphatase"/>
    <property type="match status" value="1"/>
</dbReference>
<reference evidence="2 3" key="1">
    <citation type="submission" date="2017-12" db="EMBL/GenBank/DDBJ databases">
        <title>Sequencing, de novo assembly and annotation of complete genome of a new Thraustochytrid species, strain FCC1311.</title>
        <authorList>
            <person name="Sedici K."/>
            <person name="Godart F."/>
            <person name="Aiese Cigliano R."/>
            <person name="Sanseverino W."/>
            <person name="Barakat M."/>
            <person name="Ortet P."/>
            <person name="Marechal E."/>
            <person name="Cagnac O."/>
            <person name="Amato A."/>
        </authorList>
    </citation>
    <scope>NUCLEOTIDE SEQUENCE [LARGE SCALE GENOMIC DNA]</scope>
</reference>
<dbReference type="InterPro" id="IPR036691">
    <property type="entry name" value="Endo/exonu/phosph_ase_sf"/>
</dbReference>
<evidence type="ECO:0000256" key="1">
    <source>
        <dbReference type="SAM" id="MobiDB-lite"/>
    </source>
</evidence>
<sequence>APASPSSAASLANEDAAQDNDDGASAPSNNGVDAAAALEAVTNRNDVAWLCARIRHDGFDVLLLRCDDDVLYEERVDDRLFIAAREAAAPRLREFIRTSDCLSEFADDEDGAMPAGFALGRAGRLPARVLNGAAGVSQICVWGETSPSMACFWARLEYCVPNAQVRRRILKVNKVLQAERELRFDVYVVSTEAARILDLLRRNGRRRFDWHTRLHRPYHEREHPGDAAAAPAAGALKDLRLLAWNINGLRRKREDLASLLQTTVPHVAALQETLLRATDWRTRASKYNVLELGSNDAGNSGHPSGRLQHAPGPA</sequence>
<feature type="compositionally biased region" description="Low complexity" evidence="1">
    <location>
        <begin position="1"/>
        <end position="10"/>
    </location>
</feature>